<sequence>MEGRTGSSNGDPNVVCNCAIRAPLRPTRSGINTGRRFYGCLNYNTKFSCEFFMWVDPPKFESTQSNIESTYNLQIHNSELQRKVDELQSRVEVLEAMTEQMHKEVQQM</sequence>
<dbReference type="Proteomes" id="UP001062846">
    <property type="component" value="Chromosome 9"/>
</dbReference>
<dbReference type="EMBL" id="CM046396">
    <property type="protein sequence ID" value="KAI8538456.1"/>
    <property type="molecule type" value="Genomic_DNA"/>
</dbReference>
<evidence type="ECO:0000313" key="1">
    <source>
        <dbReference type="EMBL" id="KAI8538456.1"/>
    </source>
</evidence>
<keyword evidence="2" id="KW-1185">Reference proteome</keyword>
<protein>
    <submittedName>
        <fullName evidence="1">Uncharacterized protein</fullName>
    </submittedName>
</protein>
<reference evidence="1" key="1">
    <citation type="submission" date="2022-02" db="EMBL/GenBank/DDBJ databases">
        <title>Plant Genome Project.</title>
        <authorList>
            <person name="Zhang R.-G."/>
        </authorList>
    </citation>
    <scope>NUCLEOTIDE SEQUENCE</scope>
    <source>
        <strain evidence="1">AT1</strain>
    </source>
</reference>
<comment type="caution">
    <text evidence="1">The sequence shown here is derived from an EMBL/GenBank/DDBJ whole genome shotgun (WGS) entry which is preliminary data.</text>
</comment>
<name>A0ACC0MCH4_RHOML</name>
<evidence type="ECO:0000313" key="2">
    <source>
        <dbReference type="Proteomes" id="UP001062846"/>
    </source>
</evidence>
<organism evidence="1 2">
    <name type="scientific">Rhododendron molle</name>
    <name type="common">Chinese azalea</name>
    <name type="synonym">Azalea mollis</name>
    <dbReference type="NCBI Taxonomy" id="49168"/>
    <lineage>
        <taxon>Eukaryota</taxon>
        <taxon>Viridiplantae</taxon>
        <taxon>Streptophyta</taxon>
        <taxon>Embryophyta</taxon>
        <taxon>Tracheophyta</taxon>
        <taxon>Spermatophyta</taxon>
        <taxon>Magnoliopsida</taxon>
        <taxon>eudicotyledons</taxon>
        <taxon>Gunneridae</taxon>
        <taxon>Pentapetalae</taxon>
        <taxon>asterids</taxon>
        <taxon>Ericales</taxon>
        <taxon>Ericaceae</taxon>
        <taxon>Ericoideae</taxon>
        <taxon>Rhodoreae</taxon>
        <taxon>Rhododendron</taxon>
    </lineage>
</organism>
<gene>
    <name evidence="1" type="ORF">RHMOL_Rhmol09G0105300</name>
</gene>
<proteinExistence type="predicted"/>
<accession>A0ACC0MCH4</accession>